<dbReference type="EMBL" id="JAGSOV010000024">
    <property type="protein sequence ID" value="MCO1655804.1"/>
    <property type="molecule type" value="Genomic_DNA"/>
</dbReference>
<evidence type="ECO:0000313" key="1">
    <source>
        <dbReference type="EMBL" id="MCO1655804.1"/>
    </source>
</evidence>
<dbReference type="RefSeq" id="WP_252437933.1">
    <property type="nucleotide sequence ID" value="NZ_JAGSOV010000024.1"/>
</dbReference>
<proteinExistence type="predicted"/>
<organism evidence="1 2">
    <name type="scientific">Pseudonocardia humida</name>
    <dbReference type="NCBI Taxonomy" id="2800819"/>
    <lineage>
        <taxon>Bacteria</taxon>
        <taxon>Bacillati</taxon>
        <taxon>Actinomycetota</taxon>
        <taxon>Actinomycetes</taxon>
        <taxon>Pseudonocardiales</taxon>
        <taxon>Pseudonocardiaceae</taxon>
        <taxon>Pseudonocardia</taxon>
    </lineage>
</organism>
<comment type="caution">
    <text evidence="1">The sequence shown here is derived from an EMBL/GenBank/DDBJ whole genome shotgun (WGS) entry which is preliminary data.</text>
</comment>
<accession>A0ABT0ZYX7</accession>
<sequence length="85" mass="8796">MAVTSVDMPDIDLAVRYQELIDGKGTGTVRPLARDGRGDDTGFDGVAYESAREGSTVVISQAEPIGRVGRALDLAEDAVNAATSG</sequence>
<evidence type="ECO:0000313" key="2">
    <source>
        <dbReference type="Proteomes" id="UP001165283"/>
    </source>
</evidence>
<keyword evidence="2" id="KW-1185">Reference proteome</keyword>
<name>A0ABT0ZYX7_9PSEU</name>
<reference evidence="1" key="1">
    <citation type="submission" date="2021-04" db="EMBL/GenBank/DDBJ databases">
        <title>Pseudonocardia sp. nov., isolated from sandy soil of mangrove forest.</title>
        <authorList>
            <person name="Zan Z."/>
            <person name="Huang R."/>
            <person name="Liu W."/>
        </authorList>
    </citation>
    <scope>NUCLEOTIDE SEQUENCE</scope>
    <source>
        <strain evidence="1">S2-4</strain>
    </source>
</reference>
<dbReference type="Proteomes" id="UP001165283">
    <property type="component" value="Unassembled WGS sequence"/>
</dbReference>
<protein>
    <submittedName>
        <fullName evidence="1">Uncharacterized protein</fullName>
    </submittedName>
</protein>
<gene>
    <name evidence="1" type="ORF">KDL28_12145</name>
</gene>